<keyword evidence="2" id="KW-1185">Reference proteome</keyword>
<dbReference type="RefSeq" id="WP_089964758.1">
    <property type="nucleotide sequence ID" value="NZ_FNJM01000001.1"/>
</dbReference>
<organism evidence="1 2">
    <name type="scientific">Clostridium gasigenes</name>
    <dbReference type="NCBI Taxonomy" id="94869"/>
    <lineage>
        <taxon>Bacteria</taxon>
        <taxon>Bacillati</taxon>
        <taxon>Bacillota</taxon>
        <taxon>Clostridia</taxon>
        <taxon>Eubacteriales</taxon>
        <taxon>Clostridiaceae</taxon>
        <taxon>Clostridium</taxon>
    </lineage>
</organism>
<gene>
    <name evidence="1" type="ORF">SAMN04488529_10182</name>
</gene>
<proteinExistence type="predicted"/>
<dbReference type="EMBL" id="FNJM01000001">
    <property type="protein sequence ID" value="SDO66894.1"/>
    <property type="molecule type" value="Genomic_DNA"/>
</dbReference>
<sequence length="64" mass="7872">MKQYEYRVEQIQIELKGIFKALKSKYNEEIEYRLNLLGERGWELSGVDGTWFYFKREVNTYQNK</sequence>
<evidence type="ECO:0000313" key="2">
    <source>
        <dbReference type="Proteomes" id="UP000198597"/>
    </source>
</evidence>
<dbReference type="AlphaFoldDB" id="A0A1H0LFF6"/>
<dbReference type="Proteomes" id="UP000198597">
    <property type="component" value="Unassembled WGS sequence"/>
</dbReference>
<reference evidence="1 2" key="1">
    <citation type="submission" date="2016-10" db="EMBL/GenBank/DDBJ databases">
        <authorList>
            <person name="de Groot N.N."/>
        </authorList>
    </citation>
    <scope>NUCLEOTIDE SEQUENCE [LARGE SCALE GENOMIC DNA]</scope>
    <source>
        <strain evidence="1 2">DSM 12272</strain>
    </source>
</reference>
<protein>
    <recommendedName>
        <fullName evidence="3">DUF4177 domain-containing protein</fullName>
    </recommendedName>
</protein>
<evidence type="ECO:0000313" key="1">
    <source>
        <dbReference type="EMBL" id="SDO66894.1"/>
    </source>
</evidence>
<dbReference type="OrthoDB" id="5432776at2"/>
<name>A0A1H0LFF6_9CLOT</name>
<evidence type="ECO:0008006" key="3">
    <source>
        <dbReference type="Google" id="ProtNLM"/>
    </source>
</evidence>
<accession>A0A1H0LFF6</accession>